<evidence type="ECO:0000313" key="2">
    <source>
        <dbReference type="Proteomes" id="UP000223913"/>
    </source>
</evidence>
<comment type="caution">
    <text evidence="1">The sequence shown here is derived from an EMBL/GenBank/DDBJ whole genome shotgun (WGS) entry which is preliminary data.</text>
</comment>
<dbReference type="Proteomes" id="UP000223913">
    <property type="component" value="Unassembled WGS sequence"/>
</dbReference>
<sequence>MEEYLEKNKSILTEAIARLPVHRPPTLLWKEIEGQLEQRDNQQAALRNLPQHAAPPQVWEQIEQLLDQPQAQPAVFRVLRGARPWIAAATLCGLALGTWWFLDTDVPAKTSIAYAEEQQIRAEFAVDWDDEAAQIAMVLEQVETSPVADPQAVQRLKLEFDELTDARTEVEDMLKRYGEDESLLKEVARIERERSQVIKELATWI</sequence>
<proteinExistence type="predicted"/>
<dbReference type="OrthoDB" id="949038at2"/>
<keyword evidence="2" id="KW-1185">Reference proteome</keyword>
<reference evidence="1 2" key="1">
    <citation type="submission" date="2017-10" db="EMBL/GenBank/DDBJ databases">
        <title>The draft genome sequence of Lewinella nigricans NBRC 102662.</title>
        <authorList>
            <person name="Wang K."/>
        </authorList>
    </citation>
    <scope>NUCLEOTIDE SEQUENCE [LARGE SCALE GENOMIC DNA]</scope>
    <source>
        <strain evidence="1 2">NBRC 102662</strain>
    </source>
</reference>
<dbReference type="EMBL" id="PDUD01000018">
    <property type="protein sequence ID" value="PHN06389.1"/>
    <property type="molecule type" value="Genomic_DNA"/>
</dbReference>
<dbReference type="RefSeq" id="WP_099150372.1">
    <property type="nucleotide sequence ID" value="NZ_PDUD01000018.1"/>
</dbReference>
<organism evidence="1 2">
    <name type="scientific">Flavilitoribacter nigricans (strain ATCC 23147 / DSM 23189 / NBRC 102662 / NCIMB 1420 / SS-2)</name>
    <name type="common">Lewinella nigricans</name>
    <dbReference type="NCBI Taxonomy" id="1122177"/>
    <lineage>
        <taxon>Bacteria</taxon>
        <taxon>Pseudomonadati</taxon>
        <taxon>Bacteroidota</taxon>
        <taxon>Saprospiria</taxon>
        <taxon>Saprospirales</taxon>
        <taxon>Lewinellaceae</taxon>
        <taxon>Flavilitoribacter</taxon>
    </lineage>
</organism>
<accession>A0A2D0NDX5</accession>
<dbReference type="AlphaFoldDB" id="A0A2D0NDX5"/>
<evidence type="ECO:0000313" key="1">
    <source>
        <dbReference type="EMBL" id="PHN06389.1"/>
    </source>
</evidence>
<gene>
    <name evidence="1" type="ORF">CRP01_12530</name>
</gene>
<name>A0A2D0NDX5_FLAN2</name>
<protein>
    <submittedName>
        <fullName evidence="1">Uncharacterized protein</fullName>
    </submittedName>
</protein>